<dbReference type="InterPro" id="IPR008979">
    <property type="entry name" value="Galactose-bd-like_sf"/>
</dbReference>
<name>A0A1V8TFB4_9PEZI</name>
<dbReference type="InterPro" id="IPR005674">
    <property type="entry name" value="CocE/Ser_esterase"/>
</dbReference>
<accession>A0A1V8TFB4</accession>
<dbReference type="SMART" id="SM00939">
    <property type="entry name" value="PepX_C"/>
    <property type="match status" value="1"/>
</dbReference>
<dbReference type="NCBIfam" id="TIGR00976">
    <property type="entry name" value="CocE_NonD"/>
    <property type="match status" value="1"/>
</dbReference>
<evidence type="ECO:0000313" key="4">
    <source>
        <dbReference type="Proteomes" id="UP000192596"/>
    </source>
</evidence>
<dbReference type="EMBL" id="NAJO01000009">
    <property type="protein sequence ID" value="OQO10069.1"/>
    <property type="molecule type" value="Genomic_DNA"/>
</dbReference>
<organism evidence="3 4">
    <name type="scientific">Cryoendolithus antarcticus</name>
    <dbReference type="NCBI Taxonomy" id="1507870"/>
    <lineage>
        <taxon>Eukaryota</taxon>
        <taxon>Fungi</taxon>
        <taxon>Dikarya</taxon>
        <taxon>Ascomycota</taxon>
        <taxon>Pezizomycotina</taxon>
        <taxon>Dothideomycetes</taxon>
        <taxon>Dothideomycetidae</taxon>
        <taxon>Cladosporiales</taxon>
        <taxon>Cladosporiaceae</taxon>
        <taxon>Cryoendolithus</taxon>
    </lineage>
</organism>
<dbReference type="OrthoDB" id="2578740at2759"/>
<dbReference type="PANTHER" id="PTHR43056:SF10">
    <property type="entry name" value="COCE_NOND FAMILY, PUTATIVE (AFU_ORTHOLOGUE AFUA_7G00600)-RELATED"/>
    <property type="match status" value="1"/>
</dbReference>
<sequence length="564" mass="63793">MPQSTPIIFKPIGKPEIGNNNYQGFTPGRTEVLKKGSNNNNAKPLKSDIRVDHDVEIKARDGIKMYADIYRPADAGDEKLPAIISFSPYGKKYASLTMLPWCPRGYAIINVDARGAGNSEGSVHVMGSQDGEDCYDVIEAIAAMDWCSGKIGMAGNSALAIIQWRAAELNPPHLAAIAPWEGSGDIYREQFNRGGWFHMSNFDLISTLIIKGNNGVEDMAAMYEKYPLSNPFWADKRADMSKVKCPVYISGSDFSSMHTMGSVRGWMTIPHDKKWIRWSSAQEWFELYCHPESDVELHRYFDFYLRGQDNGWEQDTPKVRWSALQFGNREAIDNIELEDYPVPGTEYREMFLHNGTLNSEPAKETSVATYDSTNKDDFADFTYTFKDKTRLIGLPKAVLYVSCEERDDLIIFVTLRKRDAKGNLLMHLNFPFKAMPYDTIEEIPLKEQAVLNLHKGSMGILRASHRAYDPERSLHPQFPFHPHDKEEKIPPGTIVKLEIGIWSIGYDFDAGESISVQIGGQLPAFTEYDAFSKPRPEHEKNKGMHKIHIGPEHPSSIILPFIPQ</sequence>
<dbReference type="Proteomes" id="UP000192596">
    <property type="component" value="Unassembled WGS sequence"/>
</dbReference>
<feature type="domain" description="Xaa-Pro dipeptidyl-peptidase C-terminal" evidence="2">
    <location>
        <begin position="298"/>
        <end position="558"/>
    </location>
</feature>
<dbReference type="InterPro" id="IPR029058">
    <property type="entry name" value="AB_hydrolase_fold"/>
</dbReference>
<keyword evidence="1" id="KW-0378">Hydrolase</keyword>
<comment type="caution">
    <text evidence="3">The sequence shown here is derived from an EMBL/GenBank/DDBJ whole genome shotgun (WGS) entry which is preliminary data.</text>
</comment>
<dbReference type="SUPFAM" id="SSF53474">
    <property type="entry name" value="alpha/beta-Hydrolases"/>
    <property type="match status" value="1"/>
</dbReference>
<proteinExistence type="predicted"/>
<dbReference type="Gene3D" id="2.60.120.260">
    <property type="entry name" value="Galactose-binding domain-like"/>
    <property type="match status" value="1"/>
</dbReference>
<dbReference type="Gene3D" id="3.40.50.1820">
    <property type="entry name" value="alpha/beta hydrolase"/>
    <property type="match status" value="1"/>
</dbReference>
<dbReference type="InParanoid" id="A0A1V8TFB4"/>
<dbReference type="InterPro" id="IPR013736">
    <property type="entry name" value="Xaa-Pro_dipept_C"/>
</dbReference>
<dbReference type="GO" id="GO:0008239">
    <property type="term" value="F:dipeptidyl-peptidase activity"/>
    <property type="evidence" value="ECO:0007669"/>
    <property type="project" value="InterPro"/>
</dbReference>
<dbReference type="PANTHER" id="PTHR43056">
    <property type="entry name" value="PEPTIDASE S9 PROLYL OLIGOPEPTIDASE"/>
    <property type="match status" value="1"/>
</dbReference>
<dbReference type="InterPro" id="IPR050585">
    <property type="entry name" value="Xaa-Pro_dipeptidyl-ppase/CocE"/>
</dbReference>
<dbReference type="Pfam" id="PF02129">
    <property type="entry name" value="Peptidase_S15"/>
    <property type="match status" value="1"/>
</dbReference>
<evidence type="ECO:0000313" key="3">
    <source>
        <dbReference type="EMBL" id="OQO10069.1"/>
    </source>
</evidence>
<gene>
    <name evidence="3" type="ORF">B0A48_04425</name>
</gene>
<protein>
    <recommendedName>
        <fullName evidence="2">Xaa-Pro dipeptidyl-peptidase C-terminal domain-containing protein</fullName>
    </recommendedName>
</protein>
<dbReference type="SUPFAM" id="SSF49785">
    <property type="entry name" value="Galactose-binding domain-like"/>
    <property type="match status" value="1"/>
</dbReference>
<dbReference type="Pfam" id="PF08530">
    <property type="entry name" value="PepX_C"/>
    <property type="match status" value="1"/>
</dbReference>
<evidence type="ECO:0000256" key="1">
    <source>
        <dbReference type="ARBA" id="ARBA00022801"/>
    </source>
</evidence>
<dbReference type="STRING" id="1507870.A0A1V8TFB4"/>
<reference evidence="4" key="1">
    <citation type="submission" date="2017-03" db="EMBL/GenBank/DDBJ databases">
        <title>Genomes of endolithic fungi from Antarctica.</title>
        <authorList>
            <person name="Coleine C."/>
            <person name="Masonjones S."/>
            <person name="Stajich J.E."/>
        </authorList>
    </citation>
    <scope>NUCLEOTIDE SEQUENCE [LARGE SCALE GENOMIC DNA]</scope>
    <source>
        <strain evidence="4">CCFEE 5527</strain>
    </source>
</reference>
<evidence type="ECO:0000259" key="2">
    <source>
        <dbReference type="SMART" id="SM00939"/>
    </source>
</evidence>
<dbReference type="InterPro" id="IPR000383">
    <property type="entry name" value="Xaa-Pro-like_dom"/>
</dbReference>
<keyword evidence="4" id="KW-1185">Reference proteome</keyword>
<dbReference type="AlphaFoldDB" id="A0A1V8TFB4"/>